<keyword evidence="3" id="KW-1185">Reference proteome</keyword>
<sequence>MGLLDLSQTLLATVQAKGVVPNNWPWIPIVTGVLALIGAVAGTWINAYLTRGREADAHERVRLADFLYLAVTVSATLDSFASQCAAVVSDDGMRYGQRDYTNSAQGELVVQSPAPKLELAGLDVVWKSMPVDLLDQVHSLPVKLANAKAYLDFVAEFDSSADGSDYFADRRLKYAKIGVATVDVLTTLRARAGLRPQIDEEDTTARFLREQLEKRTKLAEEAR</sequence>
<dbReference type="RefSeq" id="WP_275544323.1">
    <property type="nucleotide sequence ID" value="NZ_HG992338.1"/>
</dbReference>
<keyword evidence="1" id="KW-0472">Membrane</keyword>
<name>A0ABM8T1N0_9XANT</name>
<evidence type="ECO:0000256" key="1">
    <source>
        <dbReference type="SAM" id="Phobius"/>
    </source>
</evidence>
<proteinExistence type="predicted"/>
<keyword evidence="1" id="KW-0812">Transmembrane</keyword>
<keyword evidence="1" id="KW-1133">Transmembrane helix</keyword>
<evidence type="ECO:0000313" key="3">
    <source>
        <dbReference type="Proteomes" id="UP000835287"/>
    </source>
</evidence>
<evidence type="ECO:0008006" key="4">
    <source>
        <dbReference type="Google" id="ProtNLM"/>
    </source>
</evidence>
<reference evidence="2 3" key="1">
    <citation type="submission" date="2021-02" db="EMBL/GenBank/DDBJ databases">
        <authorList>
            <person name="Pothier F. J."/>
        </authorList>
    </citation>
    <scope>NUCLEOTIDE SEQUENCE [LARGE SCALE GENOMIC DNA]</scope>
    <source>
        <strain evidence="2 3">301</strain>
    </source>
</reference>
<protein>
    <recommendedName>
        <fullName evidence="4">DUF4760 domain-containing protein</fullName>
    </recommendedName>
</protein>
<dbReference type="EMBL" id="HG992338">
    <property type="protein sequence ID" value="CAE6850704.1"/>
    <property type="molecule type" value="Genomic_DNA"/>
</dbReference>
<dbReference type="Proteomes" id="UP000835287">
    <property type="component" value="Chromosome"/>
</dbReference>
<feature type="transmembrane region" description="Helical" evidence="1">
    <location>
        <begin position="26"/>
        <end position="49"/>
    </location>
</feature>
<dbReference type="EMBL" id="HG992338">
    <property type="protein sequence ID" value="CAE6850723.1"/>
    <property type="molecule type" value="Genomic_DNA"/>
</dbReference>
<accession>A0ABM8T1N0</accession>
<evidence type="ECO:0000313" key="2">
    <source>
        <dbReference type="EMBL" id="CAE6850723.1"/>
    </source>
</evidence>
<gene>
    <name evidence="2" type="ORF">XAC301_41100</name>
</gene>
<organism evidence="2 3">
    <name type="scientific">Xanthomonas arboricola pv. corylina</name>
    <dbReference type="NCBI Taxonomy" id="487821"/>
    <lineage>
        <taxon>Bacteria</taxon>
        <taxon>Pseudomonadati</taxon>
        <taxon>Pseudomonadota</taxon>
        <taxon>Gammaproteobacteria</taxon>
        <taxon>Lysobacterales</taxon>
        <taxon>Lysobacteraceae</taxon>
        <taxon>Xanthomonas</taxon>
    </lineage>
</organism>